<evidence type="ECO:0000256" key="2">
    <source>
        <dbReference type="ARBA" id="ARBA00010400"/>
    </source>
</evidence>
<keyword evidence="3 5" id="KW-0964">Secreted</keyword>
<evidence type="ECO:0000256" key="1">
    <source>
        <dbReference type="ARBA" id="ARBA00004613"/>
    </source>
</evidence>
<dbReference type="InterPro" id="IPR031825">
    <property type="entry name" value="RXLR"/>
</dbReference>
<keyword evidence="4 5" id="KW-0732">Signal</keyword>
<protein>
    <recommendedName>
        <fullName evidence="5">RxLR effector protein</fullName>
    </recommendedName>
</protein>
<feature type="signal peptide" evidence="5">
    <location>
        <begin position="1"/>
        <end position="27"/>
    </location>
</feature>
<comment type="function">
    <text evidence="5">Effector that suppresses plant defense responses during pathogen infection.</text>
</comment>
<organism evidence="6 7">
    <name type="scientific">Phytophthora megakarya</name>
    <dbReference type="NCBI Taxonomy" id="4795"/>
    <lineage>
        <taxon>Eukaryota</taxon>
        <taxon>Sar</taxon>
        <taxon>Stramenopiles</taxon>
        <taxon>Oomycota</taxon>
        <taxon>Peronosporomycetes</taxon>
        <taxon>Peronosporales</taxon>
        <taxon>Peronosporaceae</taxon>
        <taxon>Phytophthora</taxon>
    </lineage>
</organism>
<sequence>MGLWQIVHSICIVLLLGINTYSSGAVAEAVSRSLRFSHCCSSTASSGFNINGRSSLRVNENDKTEKGPNDTYEERTSDIFSKLLRWLDKILGKNRQMRRWADLGKSNDFVKQKLKLNGLSGSALEQHRNYHLFENFIKITEAKTSTSDVWKNLGLEKIKTWEDLVKAVETENVQVFLRYANSFDDRAIRNVNKENKPVPVISDASWTEKMARMMSWLVNGKSEEYVMKALGFNTLSRVELDTNKNSEVFLVFWFVKNKNSLKSAKKETDVLLKKLLGLNNLLPGEIKRRRYETYVYLSELIKNRKLDEQLPTLMQWMTSRPGR</sequence>
<comment type="caution">
    <text evidence="6">The sequence shown here is derived from an EMBL/GenBank/DDBJ whole genome shotgun (WGS) entry which is preliminary data.</text>
</comment>
<evidence type="ECO:0000313" key="6">
    <source>
        <dbReference type="EMBL" id="OWZ16919.1"/>
    </source>
</evidence>
<comment type="domain">
    <text evidence="5">The RxLR-dEER motif acts to carry the protein into the host cell cytoplasm through binding to cell surface phosphatidylinositol-3-phosphate.</text>
</comment>
<evidence type="ECO:0000256" key="5">
    <source>
        <dbReference type="RuleBase" id="RU367124"/>
    </source>
</evidence>
<name>A0A225WIH9_9STRA</name>
<evidence type="ECO:0000256" key="3">
    <source>
        <dbReference type="ARBA" id="ARBA00022525"/>
    </source>
</evidence>
<dbReference type="EMBL" id="NBNE01000846">
    <property type="protein sequence ID" value="OWZ16919.1"/>
    <property type="molecule type" value="Genomic_DNA"/>
</dbReference>
<comment type="similarity">
    <text evidence="2 5">Belongs to the RxLR effector family.</text>
</comment>
<gene>
    <name evidence="6" type="ORF">PHMEG_0009221</name>
</gene>
<accession>A0A225WIH9</accession>
<evidence type="ECO:0000256" key="4">
    <source>
        <dbReference type="ARBA" id="ARBA00022729"/>
    </source>
</evidence>
<dbReference type="Pfam" id="PF16810">
    <property type="entry name" value="RXLR"/>
    <property type="match status" value="1"/>
</dbReference>
<keyword evidence="7" id="KW-1185">Reference proteome</keyword>
<proteinExistence type="inferred from homology"/>
<feature type="chain" id="PRO_5044975901" description="RxLR effector protein" evidence="5">
    <location>
        <begin position="28"/>
        <end position="323"/>
    </location>
</feature>
<evidence type="ECO:0000313" key="7">
    <source>
        <dbReference type="Proteomes" id="UP000198211"/>
    </source>
</evidence>
<comment type="subcellular location">
    <subcellularLocation>
        <location evidence="1 5">Secreted</location>
    </subcellularLocation>
</comment>
<dbReference type="AlphaFoldDB" id="A0A225WIH9"/>
<reference evidence="7" key="1">
    <citation type="submission" date="2017-03" db="EMBL/GenBank/DDBJ databases">
        <title>Phytopthora megakarya and P. palmivora, two closely related causual agents of cacao black pod achieved similar genome size and gene model numbers by different mechanisms.</title>
        <authorList>
            <person name="Ali S."/>
            <person name="Shao J."/>
            <person name="Larry D.J."/>
            <person name="Kronmiller B."/>
            <person name="Shen D."/>
            <person name="Strem M.D."/>
            <person name="Melnick R.L."/>
            <person name="Guiltinan M.J."/>
            <person name="Tyler B.M."/>
            <person name="Meinhardt L.W."/>
            <person name="Bailey B.A."/>
        </authorList>
    </citation>
    <scope>NUCLEOTIDE SEQUENCE [LARGE SCALE GENOMIC DNA]</scope>
    <source>
        <strain evidence="7">zdho120</strain>
    </source>
</reference>
<dbReference type="Proteomes" id="UP000198211">
    <property type="component" value="Unassembled WGS sequence"/>
</dbReference>